<reference evidence="2 3" key="1">
    <citation type="submission" date="2018-10" db="EMBL/GenBank/DDBJ databases">
        <title>Isolation of pseudouridimycin from Streptomyces albus DSM 40763.</title>
        <authorList>
            <person name="Rosenqvist P."/>
            <person name="Metsae-Ketelae M."/>
            <person name="Virta P."/>
        </authorList>
    </citation>
    <scope>NUCLEOTIDE SEQUENCE [LARGE SCALE GENOMIC DNA]</scope>
    <source>
        <strain evidence="2 3">DSM 40763</strain>
    </source>
</reference>
<gene>
    <name evidence="2" type="ORF">D8771_05205</name>
</gene>
<evidence type="ECO:0000313" key="3">
    <source>
        <dbReference type="Proteomes" id="UP000298111"/>
    </source>
</evidence>
<dbReference type="Proteomes" id="UP000298111">
    <property type="component" value="Unassembled WGS sequence"/>
</dbReference>
<feature type="compositionally biased region" description="Basic and acidic residues" evidence="1">
    <location>
        <begin position="190"/>
        <end position="203"/>
    </location>
</feature>
<proteinExistence type="predicted"/>
<dbReference type="EMBL" id="RCIY01000029">
    <property type="protein sequence ID" value="TGG87145.1"/>
    <property type="molecule type" value="Genomic_DNA"/>
</dbReference>
<protein>
    <submittedName>
        <fullName evidence="2">Uncharacterized protein</fullName>
    </submittedName>
</protein>
<feature type="region of interest" description="Disordered" evidence="1">
    <location>
        <begin position="190"/>
        <end position="224"/>
    </location>
</feature>
<name>A0A8H1LPJ6_9ACTN</name>
<organism evidence="2 3">
    <name type="scientific">Streptomyces albus</name>
    <dbReference type="NCBI Taxonomy" id="1888"/>
    <lineage>
        <taxon>Bacteria</taxon>
        <taxon>Bacillati</taxon>
        <taxon>Actinomycetota</taxon>
        <taxon>Actinomycetes</taxon>
        <taxon>Kitasatosporales</taxon>
        <taxon>Streptomycetaceae</taxon>
        <taxon>Streptomyces</taxon>
    </lineage>
</organism>
<comment type="caution">
    <text evidence="2">The sequence shown here is derived from an EMBL/GenBank/DDBJ whole genome shotgun (WGS) entry which is preliminary data.</text>
</comment>
<evidence type="ECO:0000313" key="2">
    <source>
        <dbReference type="EMBL" id="TGG87145.1"/>
    </source>
</evidence>
<dbReference type="AlphaFoldDB" id="A0A8H1LPJ6"/>
<sequence>MPEPDLAERAELLLGAPLGRQFLGTFADDCLEDTLFAALGLGDVPGTLKFAVEETPEGGTRTRTLRRRKRRDWRDVHAGEVRAVLRETVAKGEWRSLGELSEAAMMERLSGVTESFGFGGGDVALWRLTASAAGELRPVAEALAAAPATAWWWDPVELTDQRQLVWEGWHGEQHAGRGLFGVEAAMRSEMARRHAQNERDAGRRKGKRRRRGAPRPGERNLGATWWSAPDFAPGTWTTGPRGGLPALELGHFIDTFFPFGESAASVARLTLDAGARVAEIRGPRDWQRLVSRFPCEVTSSHDGEWRDWGDVDGPWYLPDWAAVAGHYDGVHVTVGGFLATCGLAQPVGDGHTMLAGWVPDATLWLRDVVTDHRPLGVWRGDPDDCGEWEEILAGWWPHTPE</sequence>
<evidence type="ECO:0000256" key="1">
    <source>
        <dbReference type="SAM" id="MobiDB-lite"/>
    </source>
</evidence>
<accession>A0A8H1LPJ6</accession>
<feature type="compositionally biased region" description="Basic residues" evidence="1">
    <location>
        <begin position="204"/>
        <end position="213"/>
    </location>
</feature>